<name>A0A0E9T1Z8_ANGAN</name>
<reference evidence="1" key="1">
    <citation type="submission" date="2014-11" db="EMBL/GenBank/DDBJ databases">
        <authorList>
            <person name="Amaro Gonzalez C."/>
        </authorList>
    </citation>
    <scope>NUCLEOTIDE SEQUENCE</scope>
</reference>
<protein>
    <submittedName>
        <fullName evidence="1">Uncharacterized protein</fullName>
    </submittedName>
</protein>
<dbReference type="EMBL" id="GBXM01060936">
    <property type="protein sequence ID" value="JAH47641.1"/>
    <property type="molecule type" value="Transcribed_RNA"/>
</dbReference>
<sequence>MQRLYCDFLGPQPMINCLPRGQI</sequence>
<proteinExistence type="predicted"/>
<evidence type="ECO:0000313" key="1">
    <source>
        <dbReference type="EMBL" id="JAH47641.1"/>
    </source>
</evidence>
<organism evidence="1">
    <name type="scientific">Anguilla anguilla</name>
    <name type="common">European freshwater eel</name>
    <name type="synonym">Muraena anguilla</name>
    <dbReference type="NCBI Taxonomy" id="7936"/>
    <lineage>
        <taxon>Eukaryota</taxon>
        <taxon>Metazoa</taxon>
        <taxon>Chordata</taxon>
        <taxon>Craniata</taxon>
        <taxon>Vertebrata</taxon>
        <taxon>Euteleostomi</taxon>
        <taxon>Actinopterygii</taxon>
        <taxon>Neopterygii</taxon>
        <taxon>Teleostei</taxon>
        <taxon>Anguilliformes</taxon>
        <taxon>Anguillidae</taxon>
        <taxon>Anguilla</taxon>
    </lineage>
</organism>
<dbReference type="AlphaFoldDB" id="A0A0E9T1Z8"/>
<reference evidence="1" key="2">
    <citation type="journal article" date="2015" name="Fish Shellfish Immunol.">
        <title>Early steps in the European eel (Anguilla anguilla)-Vibrio vulnificus interaction in the gills: Role of the RtxA13 toxin.</title>
        <authorList>
            <person name="Callol A."/>
            <person name="Pajuelo D."/>
            <person name="Ebbesson L."/>
            <person name="Teles M."/>
            <person name="MacKenzie S."/>
            <person name="Amaro C."/>
        </authorList>
    </citation>
    <scope>NUCLEOTIDE SEQUENCE</scope>
</reference>
<accession>A0A0E9T1Z8</accession>